<keyword evidence="6 12" id="KW-0028">Amino-acid biosynthesis</keyword>
<feature type="binding site" evidence="12 15">
    <location>
        <position position="52"/>
    </location>
    <ligand>
        <name>pyruvate</name>
        <dbReference type="ChEBI" id="CHEBI:15361"/>
    </ligand>
</feature>
<dbReference type="GO" id="GO:0005737">
    <property type="term" value="C:cytoplasm"/>
    <property type="evidence" value="ECO:0007669"/>
    <property type="project" value="UniProtKB-SubCell"/>
</dbReference>
<evidence type="ECO:0000256" key="12">
    <source>
        <dbReference type="HAMAP-Rule" id="MF_00418"/>
    </source>
</evidence>
<reference evidence="16" key="1">
    <citation type="journal article" date="2014" name="Int. J. Syst. Evol. Microbiol.">
        <title>Complete genome sequence of Corynebacterium casei LMG S-19264T (=DSM 44701T), isolated from a smear-ripened cheese.</title>
        <authorList>
            <consortium name="US DOE Joint Genome Institute (JGI-PGF)"/>
            <person name="Walter F."/>
            <person name="Albersmeier A."/>
            <person name="Kalinowski J."/>
            <person name="Ruckert C."/>
        </authorList>
    </citation>
    <scope>NUCLEOTIDE SEQUENCE</scope>
    <source>
        <strain evidence="16">CGMCC 1.15762</strain>
    </source>
</reference>
<feature type="active site" description="Schiff-base intermediate with substrate" evidence="12 14">
    <location>
        <position position="167"/>
    </location>
</feature>
<evidence type="ECO:0000313" key="16">
    <source>
        <dbReference type="EMBL" id="GGG64944.1"/>
    </source>
</evidence>
<sequence length="302" mass="31427">MSLTKQDLNGLFTAIITPFTKDGSAVDYDALKALVSYQIANGAAGVVPIGGTGEYPALSRAERAGVVSACVEAAEGRPVMPGVLSTGFHDAVDAGKDFSAAGAAGVMLVTPYYAPGTQDGMREYFRNYRDAVDLPVMAYEIPRRTGVAFKAETLAGMAEDGSIIGMKYSSYDMPEFISVMNLAGDKIAVLSGEEPLFATHVSLGATGGVLASANVYPAHWIKVFDAARSGDMATAVKLQHEMDLVLKNVFAETNPGPLKAYMEMVGMAAGPVRTPLSSPSAETMEGLKAALASVGAPEKAVA</sequence>
<evidence type="ECO:0000256" key="6">
    <source>
        <dbReference type="ARBA" id="ARBA00022605"/>
    </source>
</evidence>
<reference evidence="16" key="2">
    <citation type="submission" date="2020-09" db="EMBL/GenBank/DDBJ databases">
        <authorList>
            <person name="Sun Q."/>
            <person name="Zhou Y."/>
        </authorList>
    </citation>
    <scope>NUCLEOTIDE SEQUENCE</scope>
    <source>
        <strain evidence="16">CGMCC 1.15762</strain>
    </source>
</reference>
<name>A0A8J2ZHW6_9RHOB</name>
<keyword evidence="7 12" id="KW-0220">Diaminopimelate biosynthesis</keyword>
<evidence type="ECO:0000256" key="14">
    <source>
        <dbReference type="PIRSR" id="PIRSR001365-1"/>
    </source>
</evidence>
<dbReference type="InterPro" id="IPR002220">
    <property type="entry name" value="DapA-like"/>
</dbReference>
<evidence type="ECO:0000256" key="1">
    <source>
        <dbReference type="ARBA" id="ARBA00003294"/>
    </source>
</evidence>
<evidence type="ECO:0000256" key="4">
    <source>
        <dbReference type="ARBA" id="ARBA00012086"/>
    </source>
</evidence>
<evidence type="ECO:0000256" key="11">
    <source>
        <dbReference type="ARBA" id="ARBA00047836"/>
    </source>
</evidence>
<dbReference type="PANTHER" id="PTHR12128">
    <property type="entry name" value="DIHYDRODIPICOLINATE SYNTHASE"/>
    <property type="match status" value="1"/>
</dbReference>
<keyword evidence="17" id="KW-1185">Reference proteome</keyword>
<keyword evidence="9 12" id="KW-0456">Lyase</keyword>
<dbReference type="AlphaFoldDB" id="A0A8J2ZHW6"/>
<comment type="caution">
    <text evidence="12">Lacks conserved residue(s) required for the propagation of feature annotation.</text>
</comment>
<comment type="catalytic activity">
    <reaction evidence="11 12">
        <text>L-aspartate 4-semialdehyde + pyruvate = (2S,4S)-4-hydroxy-2,3,4,5-tetrahydrodipicolinate + H2O + H(+)</text>
        <dbReference type="Rhea" id="RHEA:34171"/>
        <dbReference type="ChEBI" id="CHEBI:15361"/>
        <dbReference type="ChEBI" id="CHEBI:15377"/>
        <dbReference type="ChEBI" id="CHEBI:15378"/>
        <dbReference type="ChEBI" id="CHEBI:67139"/>
        <dbReference type="ChEBI" id="CHEBI:537519"/>
        <dbReference type="EC" id="4.3.3.7"/>
    </reaction>
</comment>
<keyword evidence="8 12" id="KW-0457">Lysine biosynthesis</keyword>
<protein>
    <recommendedName>
        <fullName evidence="4 12">4-hydroxy-tetrahydrodipicolinate synthase</fullName>
        <shortName evidence="12">HTPA synthase</shortName>
        <ecNumber evidence="4 12">4.3.3.7</ecNumber>
    </recommendedName>
</protein>
<comment type="subcellular location">
    <subcellularLocation>
        <location evidence="12">Cytoplasm</location>
    </subcellularLocation>
</comment>
<gene>
    <name evidence="12 16" type="primary">dapA</name>
    <name evidence="16" type="ORF">GCM10011415_09590</name>
</gene>
<organism evidence="16 17">
    <name type="scientific">Salipiger pallidus</name>
    <dbReference type="NCBI Taxonomy" id="1775170"/>
    <lineage>
        <taxon>Bacteria</taxon>
        <taxon>Pseudomonadati</taxon>
        <taxon>Pseudomonadota</taxon>
        <taxon>Alphaproteobacteria</taxon>
        <taxon>Rhodobacterales</taxon>
        <taxon>Roseobacteraceae</taxon>
        <taxon>Salipiger</taxon>
    </lineage>
</organism>
<feature type="active site" description="Proton donor/acceptor" evidence="12 14">
    <location>
        <position position="139"/>
    </location>
</feature>
<dbReference type="GO" id="GO:0009089">
    <property type="term" value="P:lysine biosynthetic process via diaminopimelate"/>
    <property type="evidence" value="ECO:0007669"/>
    <property type="project" value="UniProtKB-UniRule"/>
</dbReference>
<feature type="binding site" evidence="12 15">
    <location>
        <position position="209"/>
    </location>
    <ligand>
        <name>pyruvate</name>
        <dbReference type="ChEBI" id="CHEBI:15361"/>
    </ligand>
</feature>
<proteinExistence type="inferred from homology"/>
<comment type="similarity">
    <text evidence="3 12 13">Belongs to the DapA family.</text>
</comment>
<evidence type="ECO:0000256" key="2">
    <source>
        <dbReference type="ARBA" id="ARBA00005120"/>
    </source>
</evidence>
<dbReference type="EC" id="4.3.3.7" evidence="4 12"/>
<dbReference type="EMBL" id="BMJV01000001">
    <property type="protein sequence ID" value="GGG64944.1"/>
    <property type="molecule type" value="Genomic_DNA"/>
</dbReference>
<dbReference type="CDD" id="cd00408">
    <property type="entry name" value="DHDPS-like"/>
    <property type="match status" value="1"/>
</dbReference>
<comment type="caution">
    <text evidence="12">Was originally thought to be a dihydrodipicolinate synthase (DHDPS), catalyzing the condensation of (S)-aspartate-beta-semialdehyde [(S)-ASA] and pyruvate to dihydrodipicolinate (DHDP). However, it was shown in E.coli that the product of the enzymatic reaction is not dihydrodipicolinate but in fact (4S)-4-hydroxy-2,3,4,5-tetrahydro-(2S)-dipicolinic acid (HTPA), and that the consecutive dehydration reaction leading to DHDP is not spontaneous but catalyzed by DapB.</text>
</comment>
<dbReference type="SMART" id="SM01130">
    <property type="entry name" value="DHDPS"/>
    <property type="match status" value="1"/>
</dbReference>
<evidence type="ECO:0000256" key="7">
    <source>
        <dbReference type="ARBA" id="ARBA00022915"/>
    </source>
</evidence>
<keyword evidence="10 12" id="KW-0704">Schiff base</keyword>
<comment type="subunit">
    <text evidence="12">Homotetramer; dimer of dimers.</text>
</comment>
<evidence type="ECO:0000256" key="5">
    <source>
        <dbReference type="ARBA" id="ARBA00022490"/>
    </source>
</evidence>
<comment type="pathway">
    <text evidence="2 12">Amino-acid biosynthesis; L-lysine biosynthesis via DAP pathway; (S)-tetrahydrodipicolinate from L-aspartate: step 3/4.</text>
</comment>
<dbReference type="InterPro" id="IPR005263">
    <property type="entry name" value="DapA"/>
</dbReference>
<evidence type="ECO:0000313" key="17">
    <source>
        <dbReference type="Proteomes" id="UP000617145"/>
    </source>
</evidence>
<dbReference type="PIRSF" id="PIRSF001365">
    <property type="entry name" value="DHDPS"/>
    <property type="match status" value="1"/>
</dbReference>
<dbReference type="HAMAP" id="MF_00418">
    <property type="entry name" value="DapA"/>
    <property type="match status" value="1"/>
</dbReference>
<dbReference type="PANTHER" id="PTHR12128:SF66">
    <property type="entry name" value="4-HYDROXY-2-OXOGLUTARATE ALDOLASE, MITOCHONDRIAL"/>
    <property type="match status" value="1"/>
</dbReference>
<dbReference type="NCBIfam" id="TIGR00674">
    <property type="entry name" value="dapA"/>
    <property type="match status" value="1"/>
</dbReference>
<dbReference type="UniPathway" id="UPA00034">
    <property type="reaction ID" value="UER00017"/>
</dbReference>
<evidence type="ECO:0000256" key="9">
    <source>
        <dbReference type="ARBA" id="ARBA00023239"/>
    </source>
</evidence>
<dbReference type="GO" id="GO:0019877">
    <property type="term" value="P:diaminopimelate biosynthetic process"/>
    <property type="evidence" value="ECO:0007669"/>
    <property type="project" value="UniProtKB-UniRule"/>
</dbReference>
<evidence type="ECO:0000256" key="8">
    <source>
        <dbReference type="ARBA" id="ARBA00023154"/>
    </source>
</evidence>
<feature type="site" description="Part of a proton relay during catalysis" evidence="12">
    <location>
        <position position="113"/>
    </location>
</feature>
<evidence type="ECO:0000256" key="10">
    <source>
        <dbReference type="ARBA" id="ARBA00023270"/>
    </source>
</evidence>
<dbReference type="Pfam" id="PF00701">
    <property type="entry name" value="DHDPS"/>
    <property type="match status" value="1"/>
</dbReference>
<dbReference type="GO" id="GO:0008840">
    <property type="term" value="F:4-hydroxy-tetrahydrodipicolinate synthase activity"/>
    <property type="evidence" value="ECO:0007669"/>
    <property type="project" value="UniProtKB-UniRule"/>
</dbReference>
<comment type="caution">
    <text evidence="16">The sequence shown here is derived from an EMBL/GenBank/DDBJ whole genome shotgun (WGS) entry which is preliminary data.</text>
</comment>
<dbReference type="PRINTS" id="PR00146">
    <property type="entry name" value="DHPICSNTHASE"/>
</dbReference>
<accession>A0A8J2ZHW6</accession>
<comment type="function">
    <text evidence="1 12">Catalyzes the condensation of (S)-aspartate-beta-semialdehyde [(S)-ASA] and pyruvate to 4-hydroxy-tetrahydrodipicolinate (HTPA).</text>
</comment>
<dbReference type="Gene3D" id="3.20.20.70">
    <property type="entry name" value="Aldolase class I"/>
    <property type="match status" value="1"/>
</dbReference>
<evidence type="ECO:0000256" key="3">
    <source>
        <dbReference type="ARBA" id="ARBA00007592"/>
    </source>
</evidence>
<keyword evidence="5 12" id="KW-0963">Cytoplasm</keyword>
<dbReference type="Proteomes" id="UP000617145">
    <property type="component" value="Unassembled WGS sequence"/>
</dbReference>
<dbReference type="InterPro" id="IPR013785">
    <property type="entry name" value="Aldolase_TIM"/>
</dbReference>
<dbReference type="RefSeq" id="WP_188789037.1">
    <property type="nucleotide sequence ID" value="NZ_BMJV01000001.1"/>
</dbReference>
<dbReference type="SUPFAM" id="SSF51569">
    <property type="entry name" value="Aldolase"/>
    <property type="match status" value="1"/>
</dbReference>
<evidence type="ECO:0000256" key="15">
    <source>
        <dbReference type="PIRSR" id="PIRSR001365-2"/>
    </source>
</evidence>
<evidence type="ECO:0000256" key="13">
    <source>
        <dbReference type="PIRNR" id="PIRNR001365"/>
    </source>
</evidence>